<protein>
    <recommendedName>
        <fullName evidence="4">DUF952 domain-containing protein</fullName>
    </recommendedName>
</protein>
<name>A0AAE0FTS6_9CHLO</name>
<sequence>MVFPTVSGEDAGRWAPTGLGDGTHAHSVPKRVFKLAIQEEVTAFNKSGKIESSLDATDGFIHLSDNVSARVVAKLFFTKATDLRLIELDAQKFEGPIQWIIGKMGDAQPDRKVLDRAKTTIHFLRSDGCVHVYGGVSTKWIVREEAVPLGADGVHIFPEWLDAM</sequence>
<evidence type="ECO:0008006" key="4">
    <source>
        <dbReference type="Google" id="ProtNLM"/>
    </source>
</evidence>
<evidence type="ECO:0000313" key="2">
    <source>
        <dbReference type="EMBL" id="KAK3265901.1"/>
    </source>
</evidence>
<dbReference type="InterPro" id="IPR009297">
    <property type="entry name" value="DUF952"/>
</dbReference>
<accession>A0AAE0FTS6</accession>
<evidence type="ECO:0000313" key="3">
    <source>
        <dbReference type="Proteomes" id="UP001190700"/>
    </source>
</evidence>
<reference evidence="2 3" key="1">
    <citation type="journal article" date="2015" name="Genome Biol. Evol.">
        <title>Comparative Genomics of a Bacterivorous Green Alga Reveals Evolutionary Causalities and Consequences of Phago-Mixotrophic Mode of Nutrition.</title>
        <authorList>
            <person name="Burns J.A."/>
            <person name="Paasch A."/>
            <person name="Narechania A."/>
            <person name="Kim E."/>
        </authorList>
    </citation>
    <scope>NUCLEOTIDE SEQUENCE [LARGE SCALE GENOMIC DNA]</scope>
    <source>
        <strain evidence="2 3">PLY_AMNH</strain>
    </source>
</reference>
<proteinExistence type="predicted"/>
<dbReference type="EMBL" id="LGRX02013603">
    <property type="protein sequence ID" value="KAK3265901.1"/>
    <property type="molecule type" value="Genomic_DNA"/>
</dbReference>
<dbReference type="Proteomes" id="UP001190700">
    <property type="component" value="Unassembled WGS sequence"/>
</dbReference>
<comment type="caution">
    <text evidence="2">The sequence shown here is derived from an EMBL/GenBank/DDBJ whole genome shotgun (WGS) entry which is preliminary data.</text>
</comment>
<gene>
    <name evidence="2" type="ORF">CYMTET_25447</name>
</gene>
<dbReference type="PANTHER" id="PTHR34129">
    <property type="entry name" value="BLR1139 PROTEIN"/>
    <property type="match status" value="1"/>
</dbReference>
<dbReference type="PANTHER" id="PTHR34129:SF1">
    <property type="entry name" value="DUF952 DOMAIN-CONTAINING PROTEIN"/>
    <property type="match status" value="1"/>
</dbReference>
<evidence type="ECO:0000256" key="1">
    <source>
        <dbReference type="SAM" id="MobiDB-lite"/>
    </source>
</evidence>
<organism evidence="2 3">
    <name type="scientific">Cymbomonas tetramitiformis</name>
    <dbReference type="NCBI Taxonomy" id="36881"/>
    <lineage>
        <taxon>Eukaryota</taxon>
        <taxon>Viridiplantae</taxon>
        <taxon>Chlorophyta</taxon>
        <taxon>Pyramimonadophyceae</taxon>
        <taxon>Pyramimonadales</taxon>
        <taxon>Pyramimonadaceae</taxon>
        <taxon>Cymbomonas</taxon>
    </lineage>
</organism>
<feature type="region of interest" description="Disordered" evidence="1">
    <location>
        <begin position="1"/>
        <end position="22"/>
    </location>
</feature>
<dbReference type="Pfam" id="PF06108">
    <property type="entry name" value="DUF952"/>
    <property type="match status" value="1"/>
</dbReference>
<keyword evidence="3" id="KW-1185">Reference proteome</keyword>
<dbReference type="SUPFAM" id="SSF56399">
    <property type="entry name" value="ADP-ribosylation"/>
    <property type="match status" value="1"/>
</dbReference>
<dbReference type="Gene3D" id="3.20.170.20">
    <property type="entry name" value="Protein of unknown function DUF952"/>
    <property type="match status" value="1"/>
</dbReference>
<dbReference type="AlphaFoldDB" id="A0AAE0FTS6"/>